<evidence type="ECO:0000256" key="1">
    <source>
        <dbReference type="SAM" id="MobiDB-lite"/>
    </source>
</evidence>
<sequence length="209" mass="23917">MCRVRRGYYCREEMGSLKEEFVTGGKKEKPDWSKRSGWMRERPLGCCCRHQNGIRQSKSRLPVWTSQGKGRDHWRGGGDHRHMNLTEDKKEKEEEDGRCNLRDTVKHYLKHISRAEGSKMSRKERPQPRGQLGHGGASGLTGTRVTIATSTAKSTSERTIWSPHVDQRSVAFSSYHASIKRQENRGEGLGSKEVTTTRGERGALVIHWW</sequence>
<evidence type="ECO:0000313" key="2">
    <source>
        <dbReference type="EMBL" id="PKI57151.1"/>
    </source>
</evidence>
<dbReference type="EMBL" id="PGOL01001531">
    <property type="protein sequence ID" value="PKI57151.1"/>
    <property type="molecule type" value="Genomic_DNA"/>
</dbReference>
<dbReference type="Proteomes" id="UP000233551">
    <property type="component" value="Unassembled WGS sequence"/>
</dbReference>
<protein>
    <submittedName>
        <fullName evidence="2">Uncharacterized protein</fullName>
    </submittedName>
</protein>
<gene>
    <name evidence="2" type="ORF">CRG98_022441</name>
</gene>
<dbReference type="AlphaFoldDB" id="A0A2I0JLJ0"/>
<keyword evidence="3" id="KW-1185">Reference proteome</keyword>
<feature type="region of interest" description="Disordered" evidence="1">
    <location>
        <begin position="61"/>
        <end position="97"/>
    </location>
</feature>
<comment type="caution">
    <text evidence="2">The sequence shown here is derived from an EMBL/GenBank/DDBJ whole genome shotgun (WGS) entry which is preliminary data.</text>
</comment>
<accession>A0A2I0JLJ0</accession>
<proteinExistence type="predicted"/>
<feature type="compositionally biased region" description="Basic and acidic residues" evidence="1">
    <location>
        <begin position="69"/>
        <end position="97"/>
    </location>
</feature>
<name>A0A2I0JLJ0_PUNGR</name>
<reference evidence="2 3" key="1">
    <citation type="submission" date="2017-11" db="EMBL/GenBank/DDBJ databases">
        <title>De-novo sequencing of pomegranate (Punica granatum L.) genome.</title>
        <authorList>
            <person name="Akparov Z."/>
            <person name="Amiraslanov A."/>
            <person name="Hajiyeva S."/>
            <person name="Abbasov M."/>
            <person name="Kaur K."/>
            <person name="Hamwieh A."/>
            <person name="Solovyev V."/>
            <person name="Salamov A."/>
            <person name="Braich B."/>
            <person name="Kosarev P."/>
            <person name="Mahmoud A."/>
            <person name="Hajiyev E."/>
            <person name="Babayeva S."/>
            <person name="Izzatullayeva V."/>
            <person name="Mammadov A."/>
            <person name="Mammadov A."/>
            <person name="Sharifova S."/>
            <person name="Ojaghi J."/>
            <person name="Eynullazada K."/>
            <person name="Bayramov B."/>
            <person name="Abdulazimova A."/>
            <person name="Shahmuradov I."/>
        </authorList>
    </citation>
    <scope>NUCLEOTIDE SEQUENCE [LARGE SCALE GENOMIC DNA]</scope>
    <source>
        <strain evidence="3">cv. AG2017</strain>
        <tissue evidence="2">Leaf</tissue>
    </source>
</reference>
<feature type="region of interest" description="Disordered" evidence="1">
    <location>
        <begin position="113"/>
        <end position="144"/>
    </location>
</feature>
<feature type="compositionally biased region" description="Basic and acidic residues" evidence="1">
    <location>
        <begin position="113"/>
        <end position="127"/>
    </location>
</feature>
<organism evidence="2 3">
    <name type="scientific">Punica granatum</name>
    <name type="common">Pomegranate</name>
    <dbReference type="NCBI Taxonomy" id="22663"/>
    <lineage>
        <taxon>Eukaryota</taxon>
        <taxon>Viridiplantae</taxon>
        <taxon>Streptophyta</taxon>
        <taxon>Embryophyta</taxon>
        <taxon>Tracheophyta</taxon>
        <taxon>Spermatophyta</taxon>
        <taxon>Magnoliopsida</taxon>
        <taxon>eudicotyledons</taxon>
        <taxon>Gunneridae</taxon>
        <taxon>Pentapetalae</taxon>
        <taxon>rosids</taxon>
        <taxon>malvids</taxon>
        <taxon>Myrtales</taxon>
        <taxon>Lythraceae</taxon>
        <taxon>Punica</taxon>
    </lineage>
</organism>
<evidence type="ECO:0000313" key="3">
    <source>
        <dbReference type="Proteomes" id="UP000233551"/>
    </source>
</evidence>